<evidence type="ECO:0000313" key="1">
    <source>
        <dbReference type="EMBL" id="VVA39021.1"/>
    </source>
</evidence>
<dbReference type="EMBL" id="CABIKO010000725">
    <property type="protein sequence ID" value="VVA39021.1"/>
    <property type="molecule type" value="Genomic_DNA"/>
</dbReference>
<accession>A0A5E4GHE9</accession>
<organism evidence="1 2">
    <name type="scientific">Prunus dulcis</name>
    <name type="common">Almond</name>
    <name type="synonym">Amygdalus dulcis</name>
    <dbReference type="NCBI Taxonomy" id="3755"/>
    <lineage>
        <taxon>Eukaryota</taxon>
        <taxon>Viridiplantae</taxon>
        <taxon>Streptophyta</taxon>
        <taxon>Embryophyta</taxon>
        <taxon>Tracheophyta</taxon>
        <taxon>Spermatophyta</taxon>
        <taxon>Magnoliopsida</taxon>
        <taxon>eudicotyledons</taxon>
        <taxon>Gunneridae</taxon>
        <taxon>Pentapetalae</taxon>
        <taxon>rosids</taxon>
        <taxon>fabids</taxon>
        <taxon>Rosales</taxon>
        <taxon>Rosaceae</taxon>
        <taxon>Amygdaloideae</taxon>
        <taxon>Amygdaleae</taxon>
        <taxon>Prunus</taxon>
    </lineage>
</organism>
<evidence type="ECO:0000313" key="2">
    <source>
        <dbReference type="Proteomes" id="UP000327085"/>
    </source>
</evidence>
<dbReference type="AlphaFoldDB" id="A0A5E4GHE9"/>
<dbReference type="Proteomes" id="UP000327085">
    <property type="component" value="Chromosome 3"/>
</dbReference>
<name>A0A5E4GHE9_PRUDU</name>
<protein>
    <submittedName>
        <fullName evidence="1">Uncharacterized protein</fullName>
    </submittedName>
</protein>
<reference evidence="2" key="1">
    <citation type="journal article" date="2020" name="Plant J.">
        <title>Transposons played a major role in the diversification between the closely related almond and peach genomes: results from the almond genome sequence.</title>
        <authorList>
            <person name="Alioto T."/>
            <person name="Alexiou K.G."/>
            <person name="Bardil A."/>
            <person name="Barteri F."/>
            <person name="Castanera R."/>
            <person name="Cruz F."/>
            <person name="Dhingra A."/>
            <person name="Duval H."/>
            <person name="Fernandez I Marti A."/>
            <person name="Frias L."/>
            <person name="Galan B."/>
            <person name="Garcia J.L."/>
            <person name="Howad W."/>
            <person name="Gomez-Garrido J."/>
            <person name="Gut M."/>
            <person name="Julca I."/>
            <person name="Morata J."/>
            <person name="Puigdomenech P."/>
            <person name="Ribeca P."/>
            <person name="Rubio Cabetas M.J."/>
            <person name="Vlasova A."/>
            <person name="Wirthensohn M."/>
            <person name="Garcia-Mas J."/>
            <person name="Gabaldon T."/>
            <person name="Casacuberta J.M."/>
            <person name="Arus P."/>
        </authorList>
    </citation>
    <scope>NUCLEOTIDE SEQUENCE [LARGE SCALE GENOMIC DNA]</scope>
    <source>
        <strain evidence="2">cv. Texas</strain>
    </source>
</reference>
<sequence>MVSQSGSGETYTLDTLKGKEIPRHLNAHHLQSSQNSIQIEIKEITQVVLSKVTNWLKFNKRRWSIEINYCNNKKQSLPPTASNCQDNSHLAISAQPTLAGPAVGRTHTNLSAYKARAVTQLGSRHPSKPPGLGCDATIVNEKKLKKGRYSNCQPLSHAVRRSSSSRRSVMTITSQLRSAVVGVAACHASRSTWSR</sequence>
<dbReference type="Gramene" id="VVA39021">
    <property type="protein sequence ID" value="VVA39021"/>
    <property type="gene ID" value="Prudul26B017104"/>
</dbReference>
<proteinExistence type="predicted"/>
<dbReference type="InParanoid" id="A0A5E4GHE9"/>
<gene>
    <name evidence="1" type="ORF">ALMOND_2B017104</name>
</gene>